<feature type="region of interest" description="Disordered" evidence="1">
    <location>
        <begin position="532"/>
        <end position="553"/>
    </location>
</feature>
<dbReference type="InterPro" id="IPR011050">
    <property type="entry name" value="Pectin_lyase_fold/virulence"/>
</dbReference>
<evidence type="ECO:0000256" key="1">
    <source>
        <dbReference type="SAM" id="MobiDB-lite"/>
    </source>
</evidence>
<dbReference type="RefSeq" id="WP_280318846.1">
    <property type="nucleotide sequence ID" value="NZ_CP118605.1"/>
</dbReference>
<reference evidence="2 3" key="1">
    <citation type="submission" date="2023-02" db="EMBL/GenBank/DDBJ databases">
        <title>Description and genomic characterization of Microbulbifer bruguierae sp. nov., isolated from the sediment of mangrove plant Bruguiera sexangula.</title>
        <authorList>
            <person name="Long M."/>
        </authorList>
    </citation>
    <scope>NUCLEOTIDE SEQUENCE [LARGE SCALE GENOMIC DNA]</scope>
    <source>
        <strain evidence="2 3">H12</strain>
    </source>
</reference>
<feature type="compositionally biased region" description="Low complexity" evidence="1">
    <location>
        <begin position="532"/>
        <end position="545"/>
    </location>
</feature>
<gene>
    <name evidence="2" type="ORF">PVT68_13415</name>
</gene>
<dbReference type="Gene3D" id="2.160.20.10">
    <property type="entry name" value="Single-stranded right-handed beta-helix, Pectin lyase-like"/>
    <property type="match status" value="2"/>
</dbReference>
<evidence type="ECO:0000313" key="3">
    <source>
        <dbReference type="Proteomes" id="UP001236500"/>
    </source>
</evidence>
<accession>A0ABY8NA27</accession>
<dbReference type="EMBL" id="CP118605">
    <property type="protein sequence ID" value="WGL15765.1"/>
    <property type="molecule type" value="Genomic_DNA"/>
</dbReference>
<dbReference type="Proteomes" id="UP001236500">
    <property type="component" value="Chromosome"/>
</dbReference>
<keyword evidence="3" id="KW-1185">Reference proteome</keyword>
<dbReference type="InterPro" id="IPR012334">
    <property type="entry name" value="Pectin_lyas_fold"/>
</dbReference>
<evidence type="ECO:0000313" key="2">
    <source>
        <dbReference type="EMBL" id="WGL15765.1"/>
    </source>
</evidence>
<protein>
    <recommendedName>
        <fullName evidence="4">Pectate lyase superfamily protein domain-containing protein</fullName>
    </recommendedName>
</protein>
<evidence type="ECO:0008006" key="4">
    <source>
        <dbReference type="Google" id="ProtNLM"/>
    </source>
</evidence>
<proteinExistence type="predicted"/>
<dbReference type="SUPFAM" id="SSF51126">
    <property type="entry name" value="Pectin lyase-like"/>
    <property type="match status" value="1"/>
</dbReference>
<sequence length="553" mass="61564">MSAEALPVHELPDFSYAGYKNGGTPLTFEVRKTIDVSEFGAVPDDGLDDSKAFLAALAAADRFLGPVAVEMPAGRFILSDILYLQRDNLILRGAGQQKTQLYFPRPLRLLPDPPELSELREYLTEMDKRQREEQNNIDLPFTQYAWAGGYIWARKPGERVKAYLDKYDMPVAVNAQPVAGKRGERRLKVKSAGTLEVGQVININWYNRAGRESPLLKALYPGVDKVGSHHWAFPSRPLVSQASRIVTIEGNTVELSDPLLHDIQGFTTDITQKLYLQNVGLENFTIEFPPSAYVAHHVEEGFNGIYLTRVYDGWVRNVNIINADSGVLTEEVANLTIRNVTTSGNHKAHYSVAMGDTHNVLVDNLHVQNLVIHPLSFNTFSTKSVYTDSTVDQRPILDQHSGANHQNLFDNITMYVDLNEQEISERRYPAFKGGGAGYWKPTHGADNTFWNIRLVFSNEFEEETSITLDGVADGPNANIYGVYGNRKVAVDYGPGADIVAMNQAISDQPSLYQMQLSKRLSRSRFQDLSSDLSSDLSKGLSSSQSTTAKNSIQ</sequence>
<name>A0ABY8NA27_9GAMM</name>
<organism evidence="2 3">
    <name type="scientific">Microbulbifer bruguierae</name>
    <dbReference type="NCBI Taxonomy" id="3029061"/>
    <lineage>
        <taxon>Bacteria</taxon>
        <taxon>Pseudomonadati</taxon>
        <taxon>Pseudomonadota</taxon>
        <taxon>Gammaproteobacteria</taxon>
        <taxon>Cellvibrionales</taxon>
        <taxon>Microbulbiferaceae</taxon>
        <taxon>Microbulbifer</taxon>
    </lineage>
</organism>